<dbReference type="SUPFAM" id="SSF55821">
    <property type="entry name" value="YrdC/RibB"/>
    <property type="match status" value="1"/>
</dbReference>
<keyword evidence="9" id="KW-0067">ATP-binding</keyword>
<dbReference type="PANTHER" id="PTHR17490:SF16">
    <property type="entry name" value="THREONYLCARBAMOYL-AMP SYNTHASE"/>
    <property type="match status" value="1"/>
</dbReference>
<comment type="similarity">
    <text evidence="2">Belongs to the SUA5 family.</text>
</comment>
<comment type="caution">
    <text evidence="13">The sequence shown here is derived from an EMBL/GenBank/DDBJ whole genome shotgun (WGS) entry which is preliminary data.</text>
</comment>
<evidence type="ECO:0000256" key="9">
    <source>
        <dbReference type="ARBA" id="ARBA00022840"/>
    </source>
</evidence>
<keyword evidence="6" id="KW-0819">tRNA processing</keyword>
<name>A0A419ESV8_9BACT</name>
<dbReference type="GO" id="GO:0005524">
    <property type="term" value="F:ATP binding"/>
    <property type="evidence" value="ECO:0007669"/>
    <property type="project" value="UniProtKB-KW"/>
</dbReference>
<dbReference type="GO" id="GO:0006450">
    <property type="term" value="P:regulation of translational fidelity"/>
    <property type="evidence" value="ECO:0007669"/>
    <property type="project" value="TreeGrafter"/>
</dbReference>
<evidence type="ECO:0000256" key="3">
    <source>
        <dbReference type="ARBA" id="ARBA00012584"/>
    </source>
</evidence>
<dbReference type="GO" id="GO:0061710">
    <property type="term" value="F:L-threonylcarbamoyladenylate synthase"/>
    <property type="evidence" value="ECO:0007669"/>
    <property type="project" value="UniProtKB-EC"/>
</dbReference>
<gene>
    <name evidence="13" type="ORF">C4532_15455</name>
</gene>
<evidence type="ECO:0000256" key="1">
    <source>
        <dbReference type="ARBA" id="ARBA00004496"/>
    </source>
</evidence>
<dbReference type="PROSITE" id="PS51163">
    <property type="entry name" value="YRDC"/>
    <property type="match status" value="1"/>
</dbReference>
<dbReference type="AlphaFoldDB" id="A0A419ESV8"/>
<evidence type="ECO:0000256" key="2">
    <source>
        <dbReference type="ARBA" id="ARBA00007663"/>
    </source>
</evidence>
<evidence type="ECO:0000259" key="12">
    <source>
        <dbReference type="PROSITE" id="PS51163"/>
    </source>
</evidence>
<evidence type="ECO:0000256" key="10">
    <source>
        <dbReference type="ARBA" id="ARBA00029774"/>
    </source>
</evidence>
<dbReference type="GO" id="GO:0000049">
    <property type="term" value="F:tRNA binding"/>
    <property type="evidence" value="ECO:0007669"/>
    <property type="project" value="TreeGrafter"/>
</dbReference>
<evidence type="ECO:0000256" key="6">
    <source>
        <dbReference type="ARBA" id="ARBA00022694"/>
    </source>
</evidence>
<dbReference type="GO" id="GO:0005737">
    <property type="term" value="C:cytoplasm"/>
    <property type="evidence" value="ECO:0007669"/>
    <property type="project" value="UniProtKB-SubCell"/>
</dbReference>
<dbReference type="PANTHER" id="PTHR17490">
    <property type="entry name" value="SUA5"/>
    <property type="match status" value="1"/>
</dbReference>
<dbReference type="Pfam" id="PF01300">
    <property type="entry name" value="Sua5_yciO_yrdC"/>
    <property type="match status" value="1"/>
</dbReference>
<evidence type="ECO:0000256" key="7">
    <source>
        <dbReference type="ARBA" id="ARBA00022695"/>
    </source>
</evidence>
<dbReference type="InterPro" id="IPR017945">
    <property type="entry name" value="DHBP_synth_RibB-like_a/b_dom"/>
</dbReference>
<dbReference type="EC" id="2.7.7.87" evidence="3"/>
<keyword evidence="8" id="KW-0547">Nucleotide-binding</keyword>
<dbReference type="Gene3D" id="3.90.870.10">
    <property type="entry name" value="DHBP synthase"/>
    <property type="match status" value="1"/>
</dbReference>
<evidence type="ECO:0000313" key="13">
    <source>
        <dbReference type="EMBL" id="RJP66748.1"/>
    </source>
</evidence>
<evidence type="ECO:0000256" key="8">
    <source>
        <dbReference type="ARBA" id="ARBA00022741"/>
    </source>
</evidence>
<keyword evidence="7" id="KW-0548">Nucleotidyltransferase</keyword>
<comment type="subcellular location">
    <subcellularLocation>
        <location evidence="1">Cytoplasm</location>
    </subcellularLocation>
</comment>
<dbReference type="NCBIfam" id="TIGR00057">
    <property type="entry name" value="L-threonylcarbamoyladenylate synthase"/>
    <property type="match status" value="1"/>
</dbReference>
<evidence type="ECO:0000313" key="14">
    <source>
        <dbReference type="Proteomes" id="UP000285961"/>
    </source>
</evidence>
<dbReference type="InterPro" id="IPR006070">
    <property type="entry name" value="Sua5-like_dom"/>
</dbReference>
<keyword evidence="4" id="KW-0963">Cytoplasm</keyword>
<proteinExistence type="inferred from homology"/>
<organism evidence="13 14">
    <name type="scientific">Candidatus Abyssobacteria bacterium SURF_17</name>
    <dbReference type="NCBI Taxonomy" id="2093361"/>
    <lineage>
        <taxon>Bacteria</taxon>
        <taxon>Pseudomonadati</taxon>
        <taxon>Candidatus Hydrogenedentota</taxon>
        <taxon>Candidatus Abyssobacteria</taxon>
    </lineage>
</organism>
<sequence length="229" mass="24417">MKIFELNPRAPEPKLINEIASLLKSGGIIAYPTDTFYGLGGDAFNPEVDHKIRVLKGREGTKPFPYIIDRKERLAAWRIKLSPVAVALADRFWPGPLSLILKDSGSLPAEALDVRKAICLRIPDNAIARAIAGALGGLLVATSANPSGRVAARTARAATDYFRGEIDAVVDGGPGKSLLPSTIVDVSGQKVVLLREGAISAEKVAAVVSEFDKKLYNAEGKENETRGGM</sequence>
<keyword evidence="5" id="KW-0808">Transferase</keyword>
<dbReference type="Proteomes" id="UP000285961">
    <property type="component" value="Unassembled WGS sequence"/>
</dbReference>
<evidence type="ECO:0000256" key="5">
    <source>
        <dbReference type="ARBA" id="ARBA00022679"/>
    </source>
</evidence>
<feature type="domain" description="YrdC-like" evidence="12">
    <location>
        <begin position="13"/>
        <end position="199"/>
    </location>
</feature>
<protein>
    <recommendedName>
        <fullName evidence="10">L-threonylcarbamoyladenylate synthase</fullName>
        <ecNumber evidence="3">2.7.7.87</ecNumber>
    </recommendedName>
    <alternativeName>
        <fullName evidence="10">L-threonylcarbamoyladenylate synthase</fullName>
    </alternativeName>
</protein>
<reference evidence="13 14" key="1">
    <citation type="journal article" date="2017" name="ISME J.">
        <title>Energy and carbon metabolisms in a deep terrestrial subsurface fluid microbial community.</title>
        <authorList>
            <person name="Momper L."/>
            <person name="Jungbluth S.P."/>
            <person name="Lee M.D."/>
            <person name="Amend J.P."/>
        </authorList>
    </citation>
    <scope>NUCLEOTIDE SEQUENCE [LARGE SCALE GENOMIC DNA]</scope>
    <source>
        <strain evidence="13">SURF_17</strain>
    </source>
</reference>
<dbReference type="GO" id="GO:0003725">
    <property type="term" value="F:double-stranded RNA binding"/>
    <property type="evidence" value="ECO:0007669"/>
    <property type="project" value="InterPro"/>
</dbReference>
<dbReference type="InterPro" id="IPR050156">
    <property type="entry name" value="TC-AMP_synthase_SUA5"/>
</dbReference>
<comment type="catalytic activity">
    <reaction evidence="11">
        <text>L-threonine + hydrogencarbonate + ATP = L-threonylcarbamoyladenylate + diphosphate + H2O</text>
        <dbReference type="Rhea" id="RHEA:36407"/>
        <dbReference type="ChEBI" id="CHEBI:15377"/>
        <dbReference type="ChEBI" id="CHEBI:17544"/>
        <dbReference type="ChEBI" id="CHEBI:30616"/>
        <dbReference type="ChEBI" id="CHEBI:33019"/>
        <dbReference type="ChEBI" id="CHEBI:57926"/>
        <dbReference type="ChEBI" id="CHEBI:73682"/>
        <dbReference type="EC" id="2.7.7.87"/>
    </reaction>
</comment>
<evidence type="ECO:0000256" key="11">
    <source>
        <dbReference type="ARBA" id="ARBA00048366"/>
    </source>
</evidence>
<dbReference type="GO" id="GO:0008033">
    <property type="term" value="P:tRNA processing"/>
    <property type="evidence" value="ECO:0007669"/>
    <property type="project" value="UniProtKB-KW"/>
</dbReference>
<evidence type="ECO:0000256" key="4">
    <source>
        <dbReference type="ARBA" id="ARBA00022490"/>
    </source>
</evidence>
<dbReference type="EMBL" id="QZKI01000111">
    <property type="protein sequence ID" value="RJP66748.1"/>
    <property type="molecule type" value="Genomic_DNA"/>
</dbReference>
<accession>A0A419ESV8</accession>